<dbReference type="Pfam" id="PF00710">
    <property type="entry name" value="Asparaginase"/>
    <property type="match status" value="1"/>
</dbReference>
<sequence>MAIRIFITGGTFDKEYDEITGKLFFKDTHMREMLELGRSRLKVKIRTLMMIDSLEMTLADRNIIAENCKNAEEDQIVITHGTDTMTETGRVLAEAKLDKTIVLFGAMIPYKFGTSDGLFNLGSAVGFVQSLQHGVYIVMNGRCFDYNKVQKNRETGVFEAI</sequence>
<dbReference type="SUPFAM" id="SSF53774">
    <property type="entry name" value="Glutaminase/Asparaginase"/>
    <property type="match status" value="1"/>
</dbReference>
<dbReference type="InterPro" id="IPR036152">
    <property type="entry name" value="Asp/glu_Ase-like_sf"/>
</dbReference>
<dbReference type="PRINTS" id="PR00139">
    <property type="entry name" value="ASNGLNASE"/>
</dbReference>
<dbReference type="InterPro" id="IPR037152">
    <property type="entry name" value="L-asparaginase_N_sf"/>
</dbReference>
<reference evidence="2" key="1">
    <citation type="submission" date="2018-05" db="EMBL/GenBank/DDBJ databases">
        <authorList>
            <person name="Lanie J.A."/>
            <person name="Ng W.-L."/>
            <person name="Kazmierczak K.M."/>
            <person name="Andrzejewski T.M."/>
            <person name="Davidsen T.M."/>
            <person name="Wayne K.J."/>
            <person name="Tettelin H."/>
            <person name="Glass J.I."/>
            <person name="Rusch D."/>
            <person name="Podicherti R."/>
            <person name="Tsui H.-C.T."/>
            <person name="Winkler M.E."/>
        </authorList>
    </citation>
    <scope>NUCLEOTIDE SEQUENCE</scope>
</reference>
<dbReference type="PROSITE" id="PS51732">
    <property type="entry name" value="ASN_GLN_ASE_3"/>
    <property type="match status" value="1"/>
</dbReference>
<dbReference type="InterPro" id="IPR027474">
    <property type="entry name" value="L-asparaginase_N"/>
</dbReference>
<protein>
    <recommendedName>
        <fullName evidence="1">L-asparaginase N-terminal domain-containing protein</fullName>
    </recommendedName>
</protein>
<gene>
    <name evidence="2" type="ORF">METZ01_LOCUS145214</name>
</gene>
<evidence type="ECO:0000313" key="2">
    <source>
        <dbReference type="EMBL" id="SVA92360.1"/>
    </source>
</evidence>
<dbReference type="Gene3D" id="3.40.50.1170">
    <property type="entry name" value="L-asparaginase, N-terminal domain"/>
    <property type="match status" value="1"/>
</dbReference>
<dbReference type="AlphaFoldDB" id="A0A381ZT06"/>
<dbReference type="PIRSF" id="PIRSF500176">
    <property type="entry name" value="L_ASNase"/>
    <property type="match status" value="1"/>
</dbReference>
<dbReference type="PANTHER" id="PTHR11707:SF28">
    <property type="entry name" value="60 KDA LYSOPHOSPHOLIPASE"/>
    <property type="match status" value="1"/>
</dbReference>
<accession>A0A381ZT06</accession>
<feature type="domain" description="L-asparaginase N-terminal" evidence="1">
    <location>
        <begin position="3"/>
        <end position="155"/>
    </location>
</feature>
<dbReference type="EMBL" id="UINC01022533">
    <property type="protein sequence ID" value="SVA92360.1"/>
    <property type="molecule type" value="Genomic_DNA"/>
</dbReference>
<dbReference type="PIRSF" id="PIRSF001220">
    <property type="entry name" value="L-ASNase_gatD"/>
    <property type="match status" value="1"/>
</dbReference>
<name>A0A381ZT06_9ZZZZ</name>
<organism evidence="2">
    <name type="scientific">marine metagenome</name>
    <dbReference type="NCBI Taxonomy" id="408172"/>
    <lineage>
        <taxon>unclassified sequences</taxon>
        <taxon>metagenomes</taxon>
        <taxon>ecological metagenomes</taxon>
    </lineage>
</organism>
<dbReference type="PANTHER" id="PTHR11707">
    <property type="entry name" value="L-ASPARAGINASE"/>
    <property type="match status" value="1"/>
</dbReference>
<dbReference type="InterPro" id="IPR006034">
    <property type="entry name" value="Asparaginase/glutaminase-like"/>
</dbReference>
<evidence type="ECO:0000259" key="1">
    <source>
        <dbReference type="Pfam" id="PF00710"/>
    </source>
</evidence>
<proteinExistence type="predicted"/>